<gene>
    <name evidence="1" type="ORF">PKNOH_S08498400</name>
</gene>
<evidence type="ECO:0000313" key="1">
    <source>
        <dbReference type="EMBL" id="OTN66647.1"/>
    </source>
</evidence>
<name>A0A1Y3DV64_PLAKN</name>
<accession>A0A1Y3DV64</accession>
<dbReference type="VEuPathDB" id="PlasmoDB:PKNH_0410700"/>
<dbReference type="VEuPathDB" id="PlasmoDB:PKNOH_S08498400"/>
<protein>
    <submittedName>
        <fullName evidence="1">Uncharacterized protein</fullName>
    </submittedName>
</protein>
<evidence type="ECO:0000313" key="2">
    <source>
        <dbReference type="Proteomes" id="UP000195012"/>
    </source>
</evidence>
<organism evidence="1 2">
    <name type="scientific">Plasmodium knowlesi</name>
    <dbReference type="NCBI Taxonomy" id="5850"/>
    <lineage>
        <taxon>Eukaryota</taxon>
        <taxon>Sar</taxon>
        <taxon>Alveolata</taxon>
        <taxon>Apicomplexa</taxon>
        <taxon>Aconoidasida</taxon>
        <taxon>Haemosporida</taxon>
        <taxon>Plasmodiidae</taxon>
        <taxon>Plasmodium</taxon>
        <taxon>Plasmodium (Plasmodium)</taxon>
    </lineage>
</organism>
<dbReference type="OrthoDB" id="371808at2759"/>
<dbReference type="AlphaFoldDB" id="A0A1Y3DV64"/>
<dbReference type="OMA" id="FYPYELK"/>
<dbReference type="eggNOG" id="ENOG502QX57">
    <property type="taxonomic scope" value="Eukaryota"/>
</dbReference>
<dbReference type="Proteomes" id="UP000195012">
    <property type="component" value="Unassembled WGS sequence"/>
</dbReference>
<dbReference type="EMBL" id="NETL01000022">
    <property type="protein sequence ID" value="OTN66647.1"/>
    <property type="molecule type" value="Genomic_DNA"/>
</dbReference>
<comment type="caution">
    <text evidence="1">The sequence shown here is derived from an EMBL/GenBank/DDBJ whole genome shotgun (WGS) entry which is preliminary data.</text>
</comment>
<proteinExistence type="predicted"/>
<reference evidence="1 2" key="1">
    <citation type="submission" date="2017-05" db="EMBL/GenBank/DDBJ databases">
        <title>PacBio assembly of a Plasmodium knowlesi genome sequence with Hi-C correction and manual annotation of the SICAvar gene family.</title>
        <authorList>
            <person name="Lapp S.A."/>
            <person name="Geraldo J.A."/>
            <person name="Chien J.-T."/>
            <person name="Ay F."/>
            <person name="Pakala S.B."/>
            <person name="Batugedara G."/>
            <person name="Humphrey J.C."/>
            <person name="Debarry J.D."/>
            <person name="Le Roch K.G."/>
            <person name="Galinski M.R."/>
            <person name="Kissinger J.C."/>
        </authorList>
    </citation>
    <scope>NUCLEOTIDE SEQUENCE [LARGE SCALE GENOMIC DNA]</scope>
    <source>
        <strain evidence="2">Malayan Strain Pk1 (A+)</strain>
    </source>
</reference>
<dbReference type="VEuPathDB" id="PlasmoDB:PKA1H_040015600"/>
<sequence length="1233" mass="143007">MLLTRDPLRKNSYHLAFQAFFHSLQNGGSKRGYPETWGKGSKMGLDAKNPLDHHGHRNKLTNLMQIRGSLRQARRTAMSSNTEAYKKVKESVDVPVGGERNNPSGYSTRNRIKTNGRIHSENDYTSQQDEQKVECGLSMQAAKRMSPHKKSEEVNPELNTANNLCKKIFYLSKNGVKNENVWKHYLIEVGKEKKNFHLVSTKNLFLLLLGLSKSQHIVKVILHRGTARGNHEMEEAKETHGDDVLDTLIDTLSKRMDQLTNGQRSLLLHIIQKLQRIEKYNKVVNEINGRILEGTPLKKLSARALSSVLHVYANGGSSVSSREGDAPTCRHLSLEETISNAFSERNGQENKLVKILLKGKVRMEDILRLLGAMHKLKIKNKQILQCVVQILNEKVTDESYFLTPSLLLYLANLNVYNEELWRKLKMVVMQNYRFYNSVHLTNVFYGFSKFRPDDVEDLFDILASHIMDKNMYKEQCRKEERQLIHGNSGSVNSNLFDHPKWEDPLRDCTSDMFNIFQTTNIIKSCLLCNYLNYNFFHFLLHQLRRSEEPQSLDNQIDSLKAVSSILKTFNRCIYKHMVCFNYIKKGENSSLQDGQHTYVHLLNSESIYNQMYTYSCNYDMRDSHLPMVEYLSVGSTSKEEQRQFERYWDEISENIRKKMEQNLGTPHLKLLLHKIILSLSASTVKSINLYALCLIILEKNKKDLSVNNLFLYAQMFHRIKLYNYELFIWLAEHIKQNTHLLDVKKKIKIILLSCNIFKRINEQEMQELCRFFLSSDDSSFSIKEEATFADDSPMWEIPAEINMKRNMVDLDCISRWTTPNSVHDQTENFANGGDDNSVGRNFPVGEKTLHGKPLIGETKKNPNFALPSEGNFFMKIEKTDTLPCHLEFTDYINFLLILIHNWKGDESGRFDLLSLISKGTNDIVKIGQMDATLDEHTKRLEENLHRERGTIVKLFEKMDRFSRQAPHAEEEANMVGNLYGLRSDCSLQIDYLLHFIKAINEEVYNDIVGALKGKVSQMGSQMEDQYASLKSPFELKEEDLQFLNMSRCRKGSLHTSPPTVHNNKTINRYMYGSVRETVDLLRQSFQLHKCSNIADVSSKNSRNYLSGMESFYKINRFLIADIAYILEKGEEKLFHFLLFYPHELKKTVVRKYENRIFLKQEFDESLLICTEVIFFYNYLRKNFRNQFFLSLVDTTPFVKFFQCTNGDVSVGGIPDGDRVMREATRLLEIISNA</sequence>